<sequence>MVPANESGTQNPQSLDHNRPGEEKNEDRNNLAMGLLYQAIPESLIMQIGDVEDAKTMWDSIKTRFVGADRVKEARLQTLNTDFDRLRMIETESIDSFAGKLSGLASKSASLGETIDESKLVKKLLKVVPRRFIHLVASLEQQMTE</sequence>
<name>A0ACB9F7I1_CICIN</name>
<dbReference type="EMBL" id="CM042011">
    <property type="protein sequence ID" value="KAI3767070.1"/>
    <property type="molecule type" value="Genomic_DNA"/>
</dbReference>
<evidence type="ECO:0000313" key="1">
    <source>
        <dbReference type="EMBL" id="KAI3767070.1"/>
    </source>
</evidence>
<organism evidence="1 2">
    <name type="scientific">Cichorium intybus</name>
    <name type="common">Chicory</name>
    <dbReference type="NCBI Taxonomy" id="13427"/>
    <lineage>
        <taxon>Eukaryota</taxon>
        <taxon>Viridiplantae</taxon>
        <taxon>Streptophyta</taxon>
        <taxon>Embryophyta</taxon>
        <taxon>Tracheophyta</taxon>
        <taxon>Spermatophyta</taxon>
        <taxon>Magnoliopsida</taxon>
        <taxon>eudicotyledons</taxon>
        <taxon>Gunneridae</taxon>
        <taxon>Pentapetalae</taxon>
        <taxon>asterids</taxon>
        <taxon>campanulids</taxon>
        <taxon>Asterales</taxon>
        <taxon>Asteraceae</taxon>
        <taxon>Cichorioideae</taxon>
        <taxon>Cichorieae</taxon>
        <taxon>Cichoriinae</taxon>
        <taxon>Cichorium</taxon>
    </lineage>
</organism>
<gene>
    <name evidence="1" type="ORF">L2E82_17153</name>
</gene>
<dbReference type="Proteomes" id="UP001055811">
    <property type="component" value="Linkage Group LG03"/>
</dbReference>
<reference evidence="1 2" key="2">
    <citation type="journal article" date="2022" name="Mol. Ecol. Resour.">
        <title>The genomes of chicory, endive, great burdock and yacon provide insights into Asteraceae paleo-polyploidization history and plant inulin production.</title>
        <authorList>
            <person name="Fan W."/>
            <person name="Wang S."/>
            <person name="Wang H."/>
            <person name="Wang A."/>
            <person name="Jiang F."/>
            <person name="Liu H."/>
            <person name="Zhao H."/>
            <person name="Xu D."/>
            <person name="Zhang Y."/>
        </authorList>
    </citation>
    <scope>NUCLEOTIDE SEQUENCE [LARGE SCALE GENOMIC DNA]</scope>
    <source>
        <strain evidence="2">cv. Punajuju</strain>
        <tissue evidence="1">Leaves</tissue>
    </source>
</reference>
<proteinExistence type="predicted"/>
<protein>
    <submittedName>
        <fullName evidence="1">Uncharacterized protein</fullName>
    </submittedName>
</protein>
<accession>A0ACB9F7I1</accession>
<comment type="caution">
    <text evidence="1">The sequence shown here is derived from an EMBL/GenBank/DDBJ whole genome shotgun (WGS) entry which is preliminary data.</text>
</comment>
<evidence type="ECO:0000313" key="2">
    <source>
        <dbReference type="Proteomes" id="UP001055811"/>
    </source>
</evidence>
<reference evidence="2" key="1">
    <citation type="journal article" date="2022" name="Mol. Ecol. Resour.">
        <title>The genomes of chicory, endive, great burdock and yacon provide insights into Asteraceae palaeo-polyploidization history and plant inulin production.</title>
        <authorList>
            <person name="Fan W."/>
            <person name="Wang S."/>
            <person name="Wang H."/>
            <person name="Wang A."/>
            <person name="Jiang F."/>
            <person name="Liu H."/>
            <person name="Zhao H."/>
            <person name="Xu D."/>
            <person name="Zhang Y."/>
        </authorList>
    </citation>
    <scope>NUCLEOTIDE SEQUENCE [LARGE SCALE GENOMIC DNA]</scope>
    <source>
        <strain evidence="2">cv. Punajuju</strain>
    </source>
</reference>
<keyword evidence="2" id="KW-1185">Reference proteome</keyword>